<dbReference type="EMBL" id="JACHDO010000001">
    <property type="protein sequence ID" value="MBB5494674.1"/>
    <property type="molecule type" value="Genomic_DNA"/>
</dbReference>
<dbReference type="AlphaFoldDB" id="A0A840WEX8"/>
<feature type="region of interest" description="Disordered" evidence="1">
    <location>
        <begin position="45"/>
        <end position="72"/>
    </location>
</feature>
<comment type="caution">
    <text evidence="3">The sequence shown here is derived from an EMBL/GenBank/DDBJ whole genome shotgun (WGS) entry which is preliminary data.</text>
</comment>
<feature type="compositionally biased region" description="Basic and acidic residues" evidence="1">
    <location>
        <begin position="46"/>
        <end position="72"/>
    </location>
</feature>
<evidence type="ECO:0000256" key="2">
    <source>
        <dbReference type="SAM" id="Phobius"/>
    </source>
</evidence>
<evidence type="ECO:0000313" key="3">
    <source>
        <dbReference type="EMBL" id="MBB5494674.1"/>
    </source>
</evidence>
<keyword evidence="2" id="KW-0812">Transmembrane</keyword>
<feature type="transmembrane region" description="Helical" evidence="2">
    <location>
        <begin position="16"/>
        <end position="38"/>
    </location>
</feature>
<evidence type="ECO:0000313" key="4">
    <source>
        <dbReference type="Proteomes" id="UP000579647"/>
    </source>
</evidence>
<keyword evidence="2" id="KW-1133">Transmembrane helix</keyword>
<proteinExistence type="predicted"/>
<protein>
    <submittedName>
        <fullName evidence="3">Putative MAPEG superfamily protein</fullName>
    </submittedName>
</protein>
<name>A0A840WEX8_9ACTN</name>
<gene>
    <name evidence="3" type="ORF">HNR07_005811</name>
</gene>
<keyword evidence="2" id="KW-0472">Membrane</keyword>
<evidence type="ECO:0000256" key="1">
    <source>
        <dbReference type="SAM" id="MobiDB-lite"/>
    </source>
</evidence>
<accession>A0A840WEX8</accession>
<reference evidence="3 4" key="1">
    <citation type="submission" date="2020-08" db="EMBL/GenBank/DDBJ databases">
        <title>Sequencing the genomes of 1000 actinobacteria strains.</title>
        <authorList>
            <person name="Klenk H.-P."/>
        </authorList>
    </citation>
    <scope>NUCLEOTIDE SEQUENCE [LARGE SCALE GENOMIC DNA]</scope>
    <source>
        <strain evidence="3 4">DSM 44598</strain>
    </source>
</reference>
<organism evidence="3 4">
    <name type="scientific">Nocardiopsis metallicus</name>
    <dbReference type="NCBI Taxonomy" id="179819"/>
    <lineage>
        <taxon>Bacteria</taxon>
        <taxon>Bacillati</taxon>
        <taxon>Actinomycetota</taxon>
        <taxon>Actinomycetes</taxon>
        <taxon>Streptosporangiales</taxon>
        <taxon>Nocardiopsidaceae</taxon>
        <taxon>Nocardiopsis</taxon>
    </lineage>
</organism>
<keyword evidence="4" id="KW-1185">Reference proteome</keyword>
<dbReference type="RefSeq" id="WP_184368495.1">
    <property type="nucleotide sequence ID" value="NZ_BAAAKM010000063.1"/>
</dbReference>
<dbReference type="Proteomes" id="UP000579647">
    <property type="component" value="Unassembled WGS sequence"/>
</dbReference>
<sequence length="216" mass="24872">MFELAAQAASQYGPNLWAAVISGLLTGVAAAGVAWWTATHEVGQAEARRSQDQKEREERERQERVEQAARDEERRRDEIRKAVLGQFLQAAAEFNRLVTGRAVAYEQLGAYRFLASRVLMVQVLLNDEGTSDELQQWFTNSWQTLRDRFITIRKSIQPASARGHFKPEQIEEIRDLTLKLEYALTRWSLHPIAEWSTEDVPERFQFGYRLSEDEGS</sequence>